<organism evidence="2">
    <name type="scientific">viral metagenome</name>
    <dbReference type="NCBI Taxonomy" id="1070528"/>
    <lineage>
        <taxon>unclassified sequences</taxon>
        <taxon>metagenomes</taxon>
        <taxon>organismal metagenomes</taxon>
    </lineage>
</organism>
<dbReference type="AlphaFoldDB" id="A0A6C0J4Y5"/>
<accession>A0A6C0J4Y5</accession>
<keyword evidence="1" id="KW-0472">Membrane</keyword>
<keyword evidence="1" id="KW-0812">Transmembrane</keyword>
<protein>
    <submittedName>
        <fullName evidence="2">Uncharacterized protein</fullName>
    </submittedName>
</protein>
<name>A0A6C0J4Y5_9ZZZZ</name>
<dbReference type="EMBL" id="MN740300">
    <property type="protein sequence ID" value="QHT99017.1"/>
    <property type="molecule type" value="Genomic_DNA"/>
</dbReference>
<sequence>MAILTIQVYRNNNNINDVIVFGQSTIFNKIIPAILLIGSPIYYKDLVFNIVLLFVYIIYMNNYNKIGIVQFYKNLPKNYNLYSKNND</sequence>
<evidence type="ECO:0000313" key="2">
    <source>
        <dbReference type="EMBL" id="QHT99017.1"/>
    </source>
</evidence>
<reference evidence="2" key="1">
    <citation type="journal article" date="2020" name="Nature">
        <title>Giant virus diversity and host interactions through global metagenomics.</title>
        <authorList>
            <person name="Schulz F."/>
            <person name="Roux S."/>
            <person name="Paez-Espino D."/>
            <person name="Jungbluth S."/>
            <person name="Walsh D.A."/>
            <person name="Denef V.J."/>
            <person name="McMahon K.D."/>
            <person name="Konstantinidis K.T."/>
            <person name="Eloe-Fadrosh E.A."/>
            <person name="Kyrpides N.C."/>
            <person name="Woyke T."/>
        </authorList>
    </citation>
    <scope>NUCLEOTIDE SEQUENCE</scope>
    <source>
        <strain evidence="2">GVMAG-M-3300025695-21</strain>
    </source>
</reference>
<evidence type="ECO:0000256" key="1">
    <source>
        <dbReference type="SAM" id="Phobius"/>
    </source>
</evidence>
<proteinExistence type="predicted"/>
<keyword evidence="1" id="KW-1133">Transmembrane helix</keyword>
<feature type="transmembrane region" description="Helical" evidence="1">
    <location>
        <begin position="41"/>
        <end position="59"/>
    </location>
</feature>